<feature type="region of interest" description="Disordered" evidence="1">
    <location>
        <begin position="1"/>
        <end position="198"/>
    </location>
</feature>
<feature type="compositionally biased region" description="Basic and acidic residues" evidence="1">
    <location>
        <begin position="28"/>
        <end position="49"/>
    </location>
</feature>
<feature type="compositionally biased region" description="Basic and acidic residues" evidence="1">
    <location>
        <begin position="7"/>
        <end position="17"/>
    </location>
</feature>
<reference evidence="2" key="1">
    <citation type="submission" date="2021-01" db="EMBL/GenBank/DDBJ databases">
        <authorList>
            <person name="Corre E."/>
            <person name="Pelletier E."/>
            <person name="Niang G."/>
            <person name="Scheremetjew M."/>
            <person name="Finn R."/>
            <person name="Kale V."/>
            <person name="Holt S."/>
            <person name="Cochrane G."/>
            <person name="Meng A."/>
            <person name="Brown T."/>
            <person name="Cohen L."/>
        </authorList>
    </citation>
    <scope>NUCLEOTIDE SEQUENCE</scope>
    <source>
        <strain evidence="2">Grunow 1884</strain>
    </source>
</reference>
<proteinExistence type="predicted"/>
<name>A0A7S2E9S6_TRICV</name>
<evidence type="ECO:0000313" key="2">
    <source>
        <dbReference type="EMBL" id="CAD9323794.1"/>
    </source>
</evidence>
<evidence type="ECO:0000256" key="1">
    <source>
        <dbReference type="SAM" id="MobiDB-lite"/>
    </source>
</evidence>
<dbReference type="AlphaFoldDB" id="A0A7S2E9S6"/>
<gene>
    <name evidence="2" type="ORF">OSIN01602_LOCUS2547</name>
</gene>
<accession>A0A7S2E9S6</accession>
<dbReference type="EMBL" id="HBGO01004568">
    <property type="protein sequence ID" value="CAD9323794.1"/>
    <property type="molecule type" value="Transcribed_RNA"/>
</dbReference>
<organism evidence="2">
    <name type="scientific">Trieres chinensis</name>
    <name type="common">Marine centric diatom</name>
    <name type="synonym">Odontella sinensis</name>
    <dbReference type="NCBI Taxonomy" id="1514140"/>
    <lineage>
        <taxon>Eukaryota</taxon>
        <taxon>Sar</taxon>
        <taxon>Stramenopiles</taxon>
        <taxon>Ochrophyta</taxon>
        <taxon>Bacillariophyta</taxon>
        <taxon>Mediophyceae</taxon>
        <taxon>Biddulphiophycidae</taxon>
        <taxon>Eupodiscales</taxon>
        <taxon>Parodontellaceae</taxon>
        <taxon>Trieres</taxon>
    </lineage>
</organism>
<sequence>MKWLQEQGKKEKGEKKINATAEISSGSARDRARWLQEQAFKKTEKKEVEEKVEEEKEVDDEEQFSSVSARMKRFQGTKNKQEEKEEKADEEEKCSVSDRMKWLQGMSKKDKNVDDEDKAEKGGVKDVAKSFGGTTKKPVVKKSAVQLRREELERQEKEKGKNPNMAVSWRGGNRHGQFKKTSTDKRGPAPKKSLADLP</sequence>
<feature type="compositionally biased region" description="Basic and acidic residues" evidence="1">
    <location>
        <begin position="147"/>
        <end position="161"/>
    </location>
</feature>
<protein>
    <submittedName>
        <fullName evidence="2">Uncharacterized protein</fullName>
    </submittedName>
</protein>
<feature type="compositionally biased region" description="Basic and acidic residues" evidence="1">
    <location>
        <begin position="93"/>
        <end position="128"/>
    </location>
</feature>
<feature type="compositionally biased region" description="Acidic residues" evidence="1">
    <location>
        <begin position="50"/>
        <end position="63"/>
    </location>
</feature>